<keyword evidence="1" id="KW-0732">Signal</keyword>
<organism evidence="2 3">
    <name type="scientific">Babesia divergens</name>
    <dbReference type="NCBI Taxonomy" id="32595"/>
    <lineage>
        <taxon>Eukaryota</taxon>
        <taxon>Sar</taxon>
        <taxon>Alveolata</taxon>
        <taxon>Apicomplexa</taxon>
        <taxon>Aconoidasida</taxon>
        <taxon>Piroplasmida</taxon>
        <taxon>Babesiidae</taxon>
        <taxon>Babesia</taxon>
    </lineage>
</organism>
<evidence type="ECO:0000256" key="1">
    <source>
        <dbReference type="SAM" id="SignalP"/>
    </source>
</evidence>
<evidence type="ECO:0000313" key="3">
    <source>
        <dbReference type="Proteomes" id="UP001195914"/>
    </source>
</evidence>
<name>A0AAD9LM67_BABDI</name>
<feature type="signal peptide" evidence="1">
    <location>
        <begin position="1"/>
        <end position="26"/>
    </location>
</feature>
<comment type="caution">
    <text evidence="2">The sequence shown here is derived from an EMBL/GenBank/DDBJ whole genome shotgun (WGS) entry which is preliminary data.</text>
</comment>
<proteinExistence type="predicted"/>
<sequence length="284" mass="30743">MNTAKILNTVALCLVAITFHSQHVSCGLFKMTQKTKKDSSDDVYDITENPSSESSAPVAKSDFVFESSTWDDSQLASAVLFVKEFCKAVKGDKFNGYAAGKNYTSSKCRVSKVLNILELITRFYSPTYGPGSVAERKEIPGNMYEGQLESEKFDVYNKWLVENIPVIKASFKNMIEESLKMTKEQLKTDTSVGPLKYGFVFKDVWGDSSSKSKLQGCISKLIDDNSGSLGKLKSFLFNPSTPSSAGATAGGVFTGLFGLGGAGAGAAYGLNLFGFKNLVTGFLK</sequence>
<dbReference type="Proteomes" id="UP001195914">
    <property type="component" value="Unassembled WGS sequence"/>
</dbReference>
<protein>
    <submittedName>
        <fullName evidence="2">Secreted antigen 1</fullName>
    </submittedName>
</protein>
<feature type="chain" id="PRO_5041928580" evidence="1">
    <location>
        <begin position="27"/>
        <end position="284"/>
    </location>
</feature>
<reference evidence="2" key="1">
    <citation type="journal article" date="2014" name="Nucleic Acids Res.">
        <title>The evolutionary dynamics of variant antigen genes in Babesia reveal a history of genomic innovation underlying host-parasite interaction.</title>
        <authorList>
            <person name="Jackson A.P."/>
            <person name="Otto T.D."/>
            <person name="Darby A."/>
            <person name="Ramaprasad A."/>
            <person name="Xia D."/>
            <person name="Echaide I.E."/>
            <person name="Farber M."/>
            <person name="Gahlot S."/>
            <person name="Gamble J."/>
            <person name="Gupta D."/>
            <person name="Gupta Y."/>
            <person name="Jackson L."/>
            <person name="Malandrin L."/>
            <person name="Malas T.B."/>
            <person name="Moussa E."/>
            <person name="Nair M."/>
            <person name="Reid A.J."/>
            <person name="Sanders M."/>
            <person name="Sharma J."/>
            <person name="Tracey A."/>
            <person name="Quail M.A."/>
            <person name="Weir W."/>
            <person name="Wastling J.M."/>
            <person name="Hall N."/>
            <person name="Willadsen P."/>
            <person name="Lingelbach K."/>
            <person name="Shiels B."/>
            <person name="Tait A."/>
            <person name="Berriman M."/>
            <person name="Allred D.R."/>
            <person name="Pain A."/>
        </authorList>
    </citation>
    <scope>NUCLEOTIDE SEQUENCE</scope>
    <source>
        <strain evidence="2">1802A</strain>
    </source>
</reference>
<evidence type="ECO:0000313" key="2">
    <source>
        <dbReference type="EMBL" id="KAK1940209.1"/>
    </source>
</evidence>
<dbReference type="EMBL" id="JAHBMH010000003">
    <property type="protein sequence ID" value="KAK1940209.1"/>
    <property type="molecule type" value="Genomic_DNA"/>
</dbReference>
<accession>A0AAD9LM67</accession>
<dbReference type="AlphaFoldDB" id="A0AAD9LM67"/>
<reference evidence="2" key="2">
    <citation type="submission" date="2021-05" db="EMBL/GenBank/DDBJ databases">
        <authorList>
            <person name="Pain A."/>
        </authorList>
    </citation>
    <scope>NUCLEOTIDE SEQUENCE</scope>
    <source>
        <strain evidence="2">1802A</strain>
    </source>
</reference>
<keyword evidence="3" id="KW-1185">Reference proteome</keyword>
<gene>
    <name evidence="2" type="ORF">X943_000012</name>
</gene>